<dbReference type="EMBL" id="KQ484272">
    <property type="protein sequence ID" value="KYP36083.1"/>
    <property type="molecule type" value="Genomic_DNA"/>
</dbReference>
<evidence type="ECO:0000313" key="1">
    <source>
        <dbReference type="EMBL" id="KYP36083.1"/>
    </source>
</evidence>
<proteinExistence type="predicted"/>
<organism evidence="1 2">
    <name type="scientific">Cajanus cajan</name>
    <name type="common">Pigeon pea</name>
    <name type="synonym">Cajanus indicus</name>
    <dbReference type="NCBI Taxonomy" id="3821"/>
    <lineage>
        <taxon>Eukaryota</taxon>
        <taxon>Viridiplantae</taxon>
        <taxon>Streptophyta</taxon>
        <taxon>Embryophyta</taxon>
        <taxon>Tracheophyta</taxon>
        <taxon>Spermatophyta</taxon>
        <taxon>Magnoliopsida</taxon>
        <taxon>eudicotyledons</taxon>
        <taxon>Gunneridae</taxon>
        <taxon>Pentapetalae</taxon>
        <taxon>rosids</taxon>
        <taxon>fabids</taxon>
        <taxon>Fabales</taxon>
        <taxon>Fabaceae</taxon>
        <taxon>Papilionoideae</taxon>
        <taxon>50 kb inversion clade</taxon>
        <taxon>NPAAA clade</taxon>
        <taxon>indigoferoid/millettioid clade</taxon>
        <taxon>Phaseoleae</taxon>
        <taxon>Cajanus</taxon>
    </lineage>
</organism>
<keyword evidence="2" id="KW-1185">Reference proteome</keyword>
<dbReference type="Pfam" id="PF03004">
    <property type="entry name" value="Transposase_24"/>
    <property type="match status" value="1"/>
</dbReference>
<accession>A0A151R0P4</accession>
<dbReference type="InterPro" id="IPR004252">
    <property type="entry name" value="Probable_transposase_24"/>
</dbReference>
<dbReference type="Gramene" id="C.cajan_40082.t">
    <property type="protein sequence ID" value="C.cajan_40082.t.cds1"/>
    <property type="gene ID" value="C.cajan_40082"/>
</dbReference>
<dbReference type="Proteomes" id="UP000075243">
    <property type="component" value="Unassembled WGS sequence"/>
</dbReference>
<protein>
    <submittedName>
        <fullName evidence="1">Uncharacterized protein</fullName>
    </submittedName>
</protein>
<dbReference type="AlphaFoldDB" id="A0A151R0P4"/>
<sequence length="101" mass="11866">MAREVWEKTCMDRYFDQLCKDRDKAIKVANSRNYEDLRAHKSRGMKAEIWNGLIDIWNTLEWQKKSVAGRQNRAAQPEAMVHIGGSRSFGHHKKIMVIKSY</sequence>
<dbReference type="STRING" id="3821.A0A151R0P4"/>
<gene>
    <name evidence="1" type="ORF">KK1_042832</name>
</gene>
<name>A0A151R0P4_CAJCA</name>
<evidence type="ECO:0000313" key="2">
    <source>
        <dbReference type="Proteomes" id="UP000075243"/>
    </source>
</evidence>
<reference evidence="1" key="1">
    <citation type="journal article" date="2012" name="Nat. Biotechnol.">
        <title>Draft genome sequence of pigeonpea (Cajanus cajan), an orphan legume crop of resource-poor farmers.</title>
        <authorList>
            <person name="Varshney R.K."/>
            <person name="Chen W."/>
            <person name="Li Y."/>
            <person name="Bharti A.K."/>
            <person name="Saxena R.K."/>
            <person name="Schlueter J.A."/>
            <person name="Donoghue M.T."/>
            <person name="Azam S."/>
            <person name="Fan G."/>
            <person name="Whaley A.M."/>
            <person name="Farmer A.D."/>
            <person name="Sheridan J."/>
            <person name="Iwata A."/>
            <person name="Tuteja R."/>
            <person name="Penmetsa R.V."/>
            <person name="Wu W."/>
            <person name="Upadhyaya H.D."/>
            <person name="Yang S.P."/>
            <person name="Shah T."/>
            <person name="Saxena K.B."/>
            <person name="Michael T."/>
            <person name="McCombie W.R."/>
            <person name="Yang B."/>
            <person name="Zhang G."/>
            <person name="Yang H."/>
            <person name="Wang J."/>
            <person name="Spillane C."/>
            <person name="Cook D.R."/>
            <person name="May G.D."/>
            <person name="Xu X."/>
            <person name="Jackson S.A."/>
        </authorList>
    </citation>
    <scope>NUCLEOTIDE SEQUENCE [LARGE SCALE GENOMIC DNA]</scope>
</reference>